<keyword evidence="1 5" id="KW-0547">Nucleotide-binding</keyword>
<dbReference type="Pfam" id="PF00580">
    <property type="entry name" value="UvrD-helicase"/>
    <property type="match status" value="1"/>
</dbReference>
<dbReference type="GO" id="GO:0000725">
    <property type="term" value="P:recombinational repair"/>
    <property type="evidence" value="ECO:0007669"/>
    <property type="project" value="TreeGrafter"/>
</dbReference>
<sequence length="625" mass="70729">MNGIDIVGVEKVPIDKSLKINGPPGTGKTTQGIARVVDLIETHGYTVQDIAWATYRRSLAEDVLDRLVDAEVLTDDDMEKPWLGRTEYFSTVHAIARRIAERNEIRQWNAPRWHDKQDFMLSQYSLPFESNSNNSPDYGALLFGVYQWLVNNNLPMDAAHQCPRFDELQSEWSSHSSLNQFEGEWEDYKQENNIVDFHEYLTHVRDGGIAPPVDVVVIDEYHDAYPLLDDVCRMWIDAAEVAIVLGDPQQVVNVHEGATPKLFEDLAHPEVQLDKTWRVPPVLWGAAADVLAGYHEPHEPELNEDVVGDLYEVRPPQIDYNNDTDEWMTPSREYGTPDDLVERFDDSMLFLARTRRMVKGITQAFLDEGLLFRSQVGNGWRSNDRRRHVYNALQRLRGVDVEMGGWHEYEVVWSDDAGSADEEPPQEMHSYEMGHLLQQTPAKFLRLSRGEIDAVAANLLDSAKCVSITRLGTLVTDEFWTEMTGGAGSVHHLVHRQGDRALEHQVIEAALNYNEGPTIEVAPDTLHDDGLDDAPDARTIHASKGSEATVAVVYDGITSTISQGIRRDPTVAANEDRVWYVGLTRAMQSVVVCRDVWWWADEYLPWTISDRTTNASLPSKKGDSQ</sequence>
<dbReference type="GO" id="GO:0043138">
    <property type="term" value="F:3'-5' DNA helicase activity"/>
    <property type="evidence" value="ECO:0007669"/>
    <property type="project" value="TreeGrafter"/>
</dbReference>
<dbReference type="PROSITE" id="PS51198">
    <property type="entry name" value="UVRD_HELICASE_ATP_BIND"/>
    <property type="match status" value="1"/>
</dbReference>
<reference evidence="7 8" key="1">
    <citation type="journal article" date="2013" name="Genome Announc.">
        <title>Draft Genome Sequence of 'Candidatus Halobonum tyrrellensis' Strain G22, Isolated from the Hypersaline Waters of Lake Tyrrell, Australia.</title>
        <authorList>
            <person name="Ugalde J.A."/>
            <person name="Narasingarao P."/>
            <person name="Kuo S."/>
            <person name="Podell S."/>
            <person name="Allen E.E."/>
        </authorList>
    </citation>
    <scope>NUCLEOTIDE SEQUENCE [LARGE SCALE GENOMIC DNA]</scope>
    <source>
        <strain evidence="7 8">G22</strain>
    </source>
</reference>
<keyword evidence="3 5" id="KW-0347">Helicase</keyword>
<dbReference type="AlphaFoldDB" id="V4HFQ4"/>
<dbReference type="Proteomes" id="UP000017840">
    <property type="component" value="Unassembled WGS sequence"/>
</dbReference>
<dbReference type="InterPro" id="IPR027417">
    <property type="entry name" value="P-loop_NTPase"/>
</dbReference>
<dbReference type="EMBL" id="ASGZ01000021">
    <property type="protein sequence ID" value="ESP88918.1"/>
    <property type="molecule type" value="Genomic_DNA"/>
</dbReference>
<gene>
    <name evidence="7" type="ORF">K933_06528</name>
</gene>
<evidence type="ECO:0000313" key="8">
    <source>
        <dbReference type="Proteomes" id="UP000017840"/>
    </source>
</evidence>
<accession>V4HFQ4</accession>
<dbReference type="SUPFAM" id="SSF52540">
    <property type="entry name" value="P-loop containing nucleoside triphosphate hydrolases"/>
    <property type="match status" value="1"/>
</dbReference>
<dbReference type="InterPro" id="IPR000212">
    <property type="entry name" value="DNA_helicase_UvrD/REP"/>
</dbReference>
<keyword evidence="2 5" id="KW-0378">Hydrolase</keyword>
<organism evidence="7 8">
    <name type="scientific">Candidatus Halobonum tyrrellensis G22</name>
    <dbReference type="NCBI Taxonomy" id="1324957"/>
    <lineage>
        <taxon>Archaea</taxon>
        <taxon>Methanobacteriati</taxon>
        <taxon>Methanobacteriota</taxon>
        <taxon>Stenosarchaea group</taxon>
        <taxon>Halobacteria</taxon>
        <taxon>Halobacteriales</taxon>
        <taxon>Haloferacaceae</taxon>
        <taxon>Candidatus Halobonum</taxon>
    </lineage>
</organism>
<dbReference type="GO" id="GO:0005524">
    <property type="term" value="F:ATP binding"/>
    <property type="evidence" value="ECO:0007669"/>
    <property type="project" value="UniProtKB-UniRule"/>
</dbReference>
<dbReference type="GO" id="GO:0016787">
    <property type="term" value="F:hydrolase activity"/>
    <property type="evidence" value="ECO:0007669"/>
    <property type="project" value="UniProtKB-UniRule"/>
</dbReference>
<dbReference type="RefSeq" id="WP_023393893.1">
    <property type="nucleotide sequence ID" value="NZ_ASGZ01000021.1"/>
</dbReference>
<keyword evidence="8" id="KW-1185">Reference proteome</keyword>
<name>V4HFQ4_9EURY</name>
<dbReference type="Gene3D" id="3.40.50.300">
    <property type="entry name" value="P-loop containing nucleotide triphosphate hydrolases"/>
    <property type="match status" value="2"/>
</dbReference>
<protein>
    <submittedName>
        <fullName evidence="7">DNA/RNA helicase, superfamily I</fullName>
    </submittedName>
</protein>
<dbReference type="eggNOG" id="arCOG00797">
    <property type="taxonomic scope" value="Archaea"/>
</dbReference>
<evidence type="ECO:0000256" key="3">
    <source>
        <dbReference type="ARBA" id="ARBA00022806"/>
    </source>
</evidence>
<dbReference type="InterPro" id="IPR014016">
    <property type="entry name" value="UvrD-like_ATP-bd"/>
</dbReference>
<dbReference type="GO" id="GO:0003677">
    <property type="term" value="F:DNA binding"/>
    <property type="evidence" value="ECO:0007669"/>
    <property type="project" value="InterPro"/>
</dbReference>
<dbReference type="PANTHER" id="PTHR11070">
    <property type="entry name" value="UVRD / RECB / PCRA DNA HELICASE FAMILY MEMBER"/>
    <property type="match status" value="1"/>
</dbReference>
<keyword evidence="4 5" id="KW-0067">ATP-binding</keyword>
<proteinExistence type="predicted"/>
<dbReference type="PANTHER" id="PTHR11070:SF2">
    <property type="entry name" value="ATP-DEPENDENT DNA HELICASE SRS2"/>
    <property type="match status" value="1"/>
</dbReference>
<feature type="domain" description="UvrD-like helicase ATP-binding" evidence="6">
    <location>
        <begin position="1"/>
        <end position="280"/>
    </location>
</feature>
<evidence type="ECO:0000313" key="7">
    <source>
        <dbReference type="EMBL" id="ESP88918.1"/>
    </source>
</evidence>
<dbReference type="OrthoDB" id="203178at2157"/>
<evidence type="ECO:0000256" key="5">
    <source>
        <dbReference type="PROSITE-ProRule" id="PRU00560"/>
    </source>
</evidence>
<evidence type="ECO:0000256" key="2">
    <source>
        <dbReference type="ARBA" id="ARBA00022801"/>
    </source>
</evidence>
<comment type="caution">
    <text evidence="7">The sequence shown here is derived from an EMBL/GenBank/DDBJ whole genome shotgun (WGS) entry which is preliminary data.</text>
</comment>
<evidence type="ECO:0000256" key="1">
    <source>
        <dbReference type="ARBA" id="ARBA00022741"/>
    </source>
</evidence>
<dbReference type="STRING" id="1324957.K933_06528"/>
<evidence type="ECO:0000259" key="6">
    <source>
        <dbReference type="PROSITE" id="PS51198"/>
    </source>
</evidence>
<feature type="binding site" evidence="5">
    <location>
        <begin position="22"/>
        <end position="29"/>
    </location>
    <ligand>
        <name>ATP</name>
        <dbReference type="ChEBI" id="CHEBI:30616"/>
    </ligand>
</feature>
<evidence type="ECO:0000256" key="4">
    <source>
        <dbReference type="ARBA" id="ARBA00022840"/>
    </source>
</evidence>